<feature type="compositionally biased region" description="Polar residues" evidence="13">
    <location>
        <begin position="662"/>
        <end position="691"/>
    </location>
</feature>
<evidence type="ECO:0000256" key="4">
    <source>
        <dbReference type="ARBA" id="ARBA00022490"/>
    </source>
</evidence>
<evidence type="ECO:0000313" key="15">
    <source>
        <dbReference type="EMBL" id="CAF0883063.1"/>
    </source>
</evidence>
<dbReference type="AlphaFoldDB" id="A0A813YEL6"/>
<dbReference type="InterPro" id="IPR058883">
    <property type="entry name" value="DZIP1_dom"/>
</dbReference>
<dbReference type="GO" id="GO:0060271">
    <property type="term" value="P:cilium assembly"/>
    <property type="evidence" value="ECO:0007669"/>
    <property type="project" value="TreeGrafter"/>
</dbReference>
<dbReference type="InterPro" id="IPR013087">
    <property type="entry name" value="Znf_C2H2_type"/>
</dbReference>
<dbReference type="GO" id="GO:0005737">
    <property type="term" value="C:cytoplasm"/>
    <property type="evidence" value="ECO:0007669"/>
    <property type="project" value="TreeGrafter"/>
</dbReference>
<feature type="compositionally biased region" description="Basic and acidic residues" evidence="13">
    <location>
        <begin position="573"/>
        <end position="585"/>
    </location>
</feature>
<keyword evidence="6 11" id="KW-0863">Zinc-finger</keyword>
<evidence type="ECO:0000256" key="11">
    <source>
        <dbReference type="PROSITE-ProRule" id="PRU00042"/>
    </source>
</evidence>
<evidence type="ECO:0000256" key="1">
    <source>
        <dbReference type="ARBA" id="ARBA00004114"/>
    </source>
</evidence>
<evidence type="ECO:0000256" key="6">
    <source>
        <dbReference type="ARBA" id="ARBA00022771"/>
    </source>
</evidence>
<comment type="subcellular location">
    <subcellularLocation>
        <location evidence="2">Cytoplasm</location>
        <location evidence="2">Cytoskeleton</location>
        <location evidence="2">Cilium basal body</location>
    </subcellularLocation>
    <subcellularLocation>
        <location evidence="1">Cytoplasm</location>
        <location evidence="1">Cytoskeleton</location>
        <location evidence="1">Microtubule organizing center</location>
        <location evidence="1">Centrosome</location>
        <location evidence="1">Centriole</location>
    </subcellularLocation>
</comment>
<dbReference type="GO" id="GO:0005814">
    <property type="term" value="C:centriole"/>
    <property type="evidence" value="ECO:0007669"/>
    <property type="project" value="UniProtKB-SubCell"/>
</dbReference>
<keyword evidence="10" id="KW-0966">Cell projection</keyword>
<sequence length="824" mass="95171">MQNHYYTTTGTPQRPPLGSDMNYLYLSPSQQQVNRQGIFLKRSEKIDWRRIAAVDVDRIARDMDFQALQDNLENITLCNIDAEVDSRAMDPNFVKLYKMAQLTIEYLLVCQDQITTQLTDYEQLKSKGFHDQEDARQQIEKLKNELNETKKELKKRRKMLETQQRMLMAQNSNYHTCPVCTHAFLSIAYLQAHIKRRHPDYDPSKRREHDIDVEKEIQRLKDELNKKDTELQMIKVQKAVDEEKIRDRDTNIRQLKEEIQTLTTKMTILDDRLSQMRSNPHTQSFSPHRNETGFSELLKENNNLRADIEQVKQSLQQAENNLKQEVKLKRRYERENENLIKEITNLKENLQLLQKAPGDTGRLTKELINFQNRYNEEKLRREKLEEELQKANDQLGQFPNQRPSTQIERPGEPPFPTRPSRPIPTTDIYLPEYCPSLVERLKDNPKVLTKYRDEARRQFVDELEDYENLGISDTDTRLTDLDFRTKMESILQTRRNIQDDLPNFERIRANLTRILDKNINERSDVRRSITSIRSTGSKLVTFEDEHQRSKYDNIKKNLTDQRGAVTTTIQSKPKYDHSRPTIKNESDDDITISNANESDDDTQPTRPGITSDIQPPPRKHVPPSKTQNGISSLVAVSMRPTTTTNQTTTISARPRQQIVKPISTTTNKSNSDSESENAVPSPSTAGPYSMNVTEKKRLIEQKLHEASKKGEKPTINAIAQGFRPSRESLATQHDDDDNDQSESFTTLHTNPAQKPLNGHLPQLSGRESVNNNLLSSGDISQHTYDSLWKSQAGKGAELRRPLTADSAKTSILDSDDNQDEGESN</sequence>
<gene>
    <name evidence="15" type="ORF">SEV965_LOCUS4722</name>
</gene>
<evidence type="ECO:0000256" key="3">
    <source>
        <dbReference type="ARBA" id="ARBA00009131"/>
    </source>
</evidence>
<feature type="compositionally biased region" description="Polar residues" evidence="13">
    <location>
        <begin position="741"/>
        <end position="752"/>
    </location>
</feature>
<comment type="caution">
    <text evidence="15">The sequence shown here is derived from an EMBL/GenBank/DDBJ whole genome shotgun (WGS) entry which is preliminary data.</text>
</comment>
<dbReference type="InterPro" id="IPR051241">
    <property type="entry name" value="DZIP_RILPL"/>
</dbReference>
<evidence type="ECO:0000256" key="8">
    <source>
        <dbReference type="ARBA" id="ARBA00023054"/>
    </source>
</evidence>
<keyword evidence="7" id="KW-0862">Zinc</keyword>
<evidence type="ECO:0000256" key="10">
    <source>
        <dbReference type="ARBA" id="ARBA00023273"/>
    </source>
</evidence>
<dbReference type="GO" id="GO:0036064">
    <property type="term" value="C:ciliary basal body"/>
    <property type="evidence" value="ECO:0007669"/>
    <property type="project" value="TreeGrafter"/>
</dbReference>
<keyword evidence="8 12" id="KW-0175">Coiled coil</keyword>
<dbReference type="Proteomes" id="UP000663889">
    <property type="component" value="Unassembled WGS sequence"/>
</dbReference>
<keyword evidence="4" id="KW-0963">Cytoplasm</keyword>
<feature type="coiled-coil region" evidence="12">
    <location>
        <begin position="129"/>
        <end position="170"/>
    </location>
</feature>
<feature type="region of interest" description="Disordered" evidence="13">
    <location>
        <begin position="705"/>
        <end position="779"/>
    </location>
</feature>
<organism evidence="15 16">
    <name type="scientific">Rotaria sordida</name>
    <dbReference type="NCBI Taxonomy" id="392033"/>
    <lineage>
        <taxon>Eukaryota</taxon>
        <taxon>Metazoa</taxon>
        <taxon>Spiralia</taxon>
        <taxon>Gnathifera</taxon>
        <taxon>Rotifera</taxon>
        <taxon>Eurotatoria</taxon>
        <taxon>Bdelloidea</taxon>
        <taxon>Philodinida</taxon>
        <taxon>Philodinidae</taxon>
        <taxon>Rotaria</taxon>
    </lineage>
</organism>
<protein>
    <recommendedName>
        <fullName evidence="14">C2H2-type domain-containing protein</fullName>
    </recommendedName>
</protein>
<evidence type="ECO:0000256" key="12">
    <source>
        <dbReference type="SAM" id="Coils"/>
    </source>
</evidence>
<feature type="region of interest" description="Disordered" evidence="13">
    <location>
        <begin position="791"/>
        <end position="824"/>
    </location>
</feature>
<evidence type="ECO:0000313" key="16">
    <source>
        <dbReference type="Proteomes" id="UP000663889"/>
    </source>
</evidence>
<keyword evidence="9" id="KW-0206">Cytoskeleton</keyword>
<feature type="compositionally biased region" description="Pro residues" evidence="13">
    <location>
        <begin position="412"/>
        <end position="422"/>
    </location>
</feature>
<reference evidence="15" key="1">
    <citation type="submission" date="2021-02" db="EMBL/GenBank/DDBJ databases">
        <authorList>
            <person name="Nowell W R."/>
        </authorList>
    </citation>
    <scope>NUCLEOTIDE SEQUENCE</scope>
</reference>
<dbReference type="InterPro" id="IPR032714">
    <property type="entry name" value="DZIP1_N"/>
</dbReference>
<dbReference type="PROSITE" id="PS00028">
    <property type="entry name" value="ZINC_FINGER_C2H2_1"/>
    <property type="match status" value="1"/>
</dbReference>
<comment type="similarity">
    <text evidence="3">Belongs to the DZIP C2H2-type zinc-finger protein family.</text>
</comment>
<proteinExistence type="inferred from homology"/>
<name>A0A813YEL6_9BILA</name>
<feature type="compositionally biased region" description="Polar residues" evidence="13">
    <location>
        <begin position="765"/>
        <end position="779"/>
    </location>
</feature>
<feature type="region of interest" description="Disordered" evidence="13">
    <location>
        <begin position="395"/>
        <end position="426"/>
    </location>
</feature>
<dbReference type="Pfam" id="PF25977">
    <property type="entry name" value="DZIP1"/>
    <property type="match status" value="1"/>
</dbReference>
<dbReference type="PROSITE" id="PS50157">
    <property type="entry name" value="ZINC_FINGER_C2H2_2"/>
    <property type="match status" value="1"/>
</dbReference>
<evidence type="ECO:0000259" key="14">
    <source>
        <dbReference type="PROSITE" id="PS50157"/>
    </source>
</evidence>
<feature type="compositionally biased region" description="Acidic residues" evidence="13">
    <location>
        <begin position="813"/>
        <end position="824"/>
    </location>
</feature>
<dbReference type="EMBL" id="CAJNOU010000138">
    <property type="protein sequence ID" value="CAF0883063.1"/>
    <property type="molecule type" value="Genomic_DNA"/>
</dbReference>
<evidence type="ECO:0000256" key="13">
    <source>
        <dbReference type="SAM" id="MobiDB-lite"/>
    </source>
</evidence>
<feature type="domain" description="C2H2-type" evidence="14">
    <location>
        <begin position="175"/>
        <end position="203"/>
    </location>
</feature>
<evidence type="ECO:0000256" key="7">
    <source>
        <dbReference type="ARBA" id="ARBA00022833"/>
    </source>
</evidence>
<evidence type="ECO:0000256" key="2">
    <source>
        <dbReference type="ARBA" id="ARBA00004120"/>
    </source>
</evidence>
<evidence type="ECO:0000256" key="5">
    <source>
        <dbReference type="ARBA" id="ARBA00022723"/>
    </source>
</evidence>
<dbReference type="PANTHER" id="PTHR21502">
    <property type="entry name" value="ZINC FINGER PROTEIN DZIP1"/>
    <property type="match status" value="1"/>
</dbReference>
<dbReference type="GO" id="GO:0008270">
    <property type="term" value="F:zinc ion binding"/>
    <property type="evidence" value="ECO:0007669"/>
    <property type="project" value="UniProtKB-KW"/>
</dbReference>
<keyword evidence="5" id="KW-0479">Metal-binding</keyword>
<feature type="region of interest" description="Disordered" evidence="13">
    <location>
        <begin position="570"/>
        <end position="691"/>
    </location>
</feature>
<accession>A0A813YEL6</accession>
<dbReference type="PANTHER" id="PTHR21502:SF3">
    <property type="entry name" value="CILIUM ASSEMBLY PROTEIN DZIP1L"/>
    <property type="match status" value="1"/>
</dbReference>
<evidence type="ECO:0000256" key="9">
    <source>
        <dbReference type="ARBA" id="ARBA00023212"/>
    </source>
</evidence>
<feature type="compositionally biased region" description="Polar residues" evidence="13">
    <location>
        <begin position="395"/>
        <end position="407"/>
    </location>
</feature>
<dbReference type="Pfam" id="PF13815">
    <property type="entry name" value="Dzip-like_N"/>
    <property type="match status" value="1"/>
</dbReference>